<keyword evidence="2 4" id="KW-0195">Cyclin</keyword>
<protein>
    <submittedName>
        <fullName evidence="8">Uncharacterized protein</fullName>
    </submittedName>
</protein>
<dbReference type="InterPro" id="IPR013763">
    <property type="entry name" value="Cyclin-like_dom"/>
</dbReference>
<dbReference type="SMART" id="SM01332">
    <property type="entry name" value="Cyclin_C"/>
    <property type="match status" value="1"/>
</dbReference>
<dbReference type="PANTHER" id="PTHR10177">
    <property type="entry name" value="CYCLINS"/>
    <property type="match status" value="1"/>
</dbReference>
<dbReference type="InterPro" id="IPR039361">
    <property type="entry name" value="Cyclin"/>
</dbReference>
<feature type="domain" description="Cyclin C-terminal" evidence="7">
    <location>
        <begin position="351"/>
        <end position="463"/>
    </location>
</feature>
<evidence type="ECO:0000259" key="6">
    <source>
        <dbReference type="SMART" id="SM00385"/>
    </source>
</evidence>
<dbReference type="EMBL" id="CAJGYO010000007">
    <property type="protein sequence ID" value="CAD6243672.1"/>
    <property type="molecule type" value="Genomic_DNA"/>
</dbReference>
<dbReference type="InterPro" id="IPR006671">
    <property type="entry name" value="Cyclin_N"/>
</dbReference>
<evidence type="ECO:0000256" key="4">
    <source>
        <dbReference type="RuleBase" id="RU000383"/>
    </source>
</evidence>
<gene>
    <name evidence="8" type="ORF">NCGR_LOCUS28693</name>
</gene>
<keyword evidence="9" id="KW-1185">Reference proteome</keyword>
<keyword evidence="1" id="KW-0132">Cell division</keyword>
<accession>A0A811PG66</accession>
<feature type="domain" description="Cyclin-like" evidence="6">
    <location>
        <begin position="355"/>
        <end position="444"/>
    </location>
</feature>
<name>A0A811PG66_9POAL</name>
<feature type="region of interest" description="Disordered" evidence="5">
    <location>
        <begin position="215"/>
        <end position="235"/>
    </location>
</feature>
<feature type="domain" description="Cyclin-like" evidence="6">
    <location>
        <begin position="246"/>
        <end position="342"/>
    </location>
</feature>
<dbReference type="Pfam" id="PF02984">
    <property type="entry name" value="Cyclin_C"/>
    <property type="match status" value="1"/>
</dbReference>
<organism evidence="8 9">
    <name type="scientific">Miscanthus lutarioriparius</name>
    <dbReference type="NCBI Taxonomy" id="422564"/>
    <lineage>
        <taxon>Eukaryota</taxon>
        <taxon>Viridiplantae</taxon>
        <taxon>Streptophyta</taxon>
        <taxon>Embryophyta</taxon>
        <taxon>Tracheophyta</taxon>
        <taxon>Spermatophyta</taxon>
        <taxon>Magnoliopsida</taxon>
        <taxon>Liliopsida</taxon>
        <taxon>Poales</taxon>
        <taxon>Poaceae</taxon>
        <taxon>PACMAD clade</taxon>
        <taxon>Panicoideae</taxon>
        <taxon>Andropogonodae</taxon>
        <taxon>Andropogoneae</taxon>
        <taxon>Saccharinae</taxon>
        <taxon>Miscanthus</taxon>
    </lineage>
</organism>
<evidence type="ECO:0000259" key="7">
    <source>
        <dbReference type="SMART" id="SM01332"/>
    </source>
</evidence>
<dbReference type="InterPro" id="IPR004367">
    <property type="entry name" value="Cyclin_C-dom"/>
</dbReference>
<comment type="caution">
    <text evidence="8">The sequence shown here is derived from an EMBL/GenBank/DDBJ whole genome shotgun (WGS) entry which is preliminary data.</text>
</comment>
<evidence type="ECO:0000256" key="2">
    <source>
        <dbReference type="ARBA" id="ARBA00023127"/>
    </source>
</evidence>
<comment type="similarity">
    <text evidence="4">Belongs to the cyclin family.</text>
</comment>
<dbReference type="Pfam" id="PF00134">
    <property type="entry name" value="Cyclin_N"/>
    <property type="match status" value="1"/>
</dbReference>
<dbReference type="GO" id="GO:0051301">
    <property type="term" value="P:cell division"/>
    <property type="evidence" value="ECO:0007669"/>
    <property type="project" value="UniProtKB-KW"/>
</dbReference>
<dbReference type="InterPro" id="IPR036915">
    <property type="entry name" value="Cyclin-like_sf"/>
</dbReference>
<reference evidence="8" key="1">
    <citation type="submission" date="2020-10" db="EMBL/GenBank/DDBJ databases">
        <authorList>
            <person name="Han B."/>
            <person name="Lu T."/>
            <person name="Zhao Q."/>
            <person name="Huang X."/>
            <person name="Zhao Y."/>
        </authorList>
    </citation>
    <scope>NUCLEOTIDE SEQUENCE</scope>
</reference>
<dbReference type="Proteomes" id="UP000604825">
    <property type="component" value="Unassembled WGS sequence"/>
</dbReference>
<sequence length="470" mass="51809">MDAFIKRPLVRQIPLPGFESCSRGGATMHTNPFSFDLDTATPYSTASSWSISGGDMGRRTHPFSFGHDIARPPIRLSDLCDDYFPRPAQFGPFPTMNVPHNDYVPAGGELPALPVPPAGFNPTPAYDDGNPFDADGRAALAMDVPAPWDPCYDDDDDGHVVQLGIEEPVSSVSFAAPVCDGAGTLNDDNSTGAPPKLCCPYDGFDEDIQATLRAQEDEAKAKPSPDYLETTQGGRMSQDTRATLVGWMKRFTQCYGLAPGTLHRSVAYADRFLSVQPMADVGMHRLRLLGAVAVYAAAKYEDQGTVELLDAAEIASYRRRCGRGGFPSSKEEVLDMERTLLAALDYRLGRPTAYTFVEHFTRHYGEEELRLELRSCAHDFVDMSLFHYSCLQHNPSAVAAAAMFLARLTLKPTYGQMKSWNRELKELTGYEPIKLERCVEAIHSLIPHHGDGSYDDVDLFPMFYAIADPK</sequence>
<dbReference type="SMART" id="SM00385">
    <property type="entry name" value="CYCLIN"/>
    <property type="match status" value="2"/>
</dbReference>
<keyword evidence="3" id="KW-0131">Cell cycle</keyword>
<evidence type="ECO:0000256" key="1">
    <source>
        <dbReference type="ARBA" id="ARBA00022618"/>
    </source>
</evidence>
<evidence type="ECO:0000313" key="8">
    <source>
        <dbReference type="EMBL" id="CAD6243672.1"/>
    </source>
</evidence>
<evidence type="ECO:0000256" key="5">
    <source>
        <dbReference type="SAM" id="MobiDB-lite"/>
    </source>
</evidence>
<dbReference type="Gene3D" id="1.10.472.10">
    <property type="entry name" value="Cyclin-like"/>
    <property type="match status" value="2"/>
</dbReference>
<dbReference type="SUPFAM" id="SSF47954">
    <property type="entry name" value="Cyclin-like"/>
    <property type="match status" value="2"/>
</dbReference>
<dbReference type="OrthoDB" id="5590282at2759"/>
<evidence type="ECO:0000256" key="3">
    <source>
        <dbReference type="ARBA" id="ARBA00023306"/>
    </source>
</evidence>
<evidence type="ECO:0000313" key="9">
    <source>
        <dbReference type="Proteomes" id="UP000604825"/>
    </source>
</evidence>
<dbReference type="AlphaFoldDB" id="A0A811PG66"/>
<proteinExistence type="inferred from homology"/>